<organism evidence="2 4">
    <name type="scientific">Cercospora beticola</name>
    <name type="common">Sugarbeet leaf spot fungus</name>
    <dbReference type="NCBI Taxonomy" id="122368"/>
    <lineage>
        <taxon>Eukaryota</taxon>
        <taxon>Fungi</taxon>
        <taxon>Dikarya</taxon>
        <taxon>Ascomycota</taxon>
        <taxon>Pezizomycotina</taxon>
        <taxon>Dothideomycetes</taxon>
        <taxon>Dothideomycetidae</taxon>
        <taxon>Mycosphaerellales</taxon>
        <taxon>Mycosphaerellaceae</taxon>
        <taxon>Cercospora</taxon>
    </lineage>
</organism>
<evidence type="ECO:0000313" key="5">
    <source>
        <dbReference type="Proteomes" id="UP001302367"/>
    </source>
</evidence>
<dbReference type="AlphaFoldDB" id="A0A2G5HL03"/>
<dbReference type="Proteomes" id="UP000230605">
    <property type="component" value="Chromosome 4"/>
</dbReference>
<evidence type="ECO:0000256" key="1">
    <source>
        <dbReference type="SAM" id="Phobius"/>
    </source>
</evidence>
<dbReference type="EMBL" id="CP134187">
    <property type="protein sequence ID" value="WPB01049.1"/>
    <property type="molecule type" value="Genomic_DNA"/>
</dbReference>
<feature type="transmembrane region" description="Helical" evidence="1">
    <location>
        <begin position="67"/>
        <end position="91"/>
    </location>
</feature>
<dbReference type="PANTHER" id="PTHR35394:SF5">
    <property type="entry name" value="DUF3176 DOMAIN-CONTAINING PROTEIN"/>
    <property type="match status" value="1"/>
</dbReference>
<gene>
    <name evidence="2" type="ORF">CB0940_03850</name>
    <name evidence="3" type="ORF">RHO25_005669</name>
</gene>
<sequence length="640" mass="70118">MSTFQQVDYHPVPSTQEAAIAKGSATVHAASIALSQQDRGSRPPSDSQRHRSGASKTAGFLARLEDWWVVELLGIVVSACALAAIVGILYHYDGKPQPTWRNVSLNTTISWLSTLAKVMVLIPVTSGLSQLKWVWFAQKRRTMSDLRYFDSASRGIIGSLALIFEQQGRHFAVLAALATILAVGFDPFIQNLVHYTPGPTENITVPAYVTYSADYSTNGIPASASQLGASYVYWIDSVMKANVYNSLLNTDKSQAWSIPQFDCATGNCTWDPIATLAVRPSCKSFSSVLEKNCSWQMDDEEQCQLSLPGTDFGLSWSAWPGQRDVPMNLTTAVNGTVHSGESLPVAQMMMAKGSNSNSTALAFGNSISNASTIFATECAFQICVQSLRPRVNNGVYYEDNIDWWCNFTLQTMPTNYSLLHKDNPVGWRRLELSPPWGIDRGMQAGQSFGIASSSLSSLMGFIQGIFAGAVTVVSPSLSILPPQSMYAAQDILGSIFYGNISGCADEDDHLVCAANNAAKAMTKTLRDSAFVASRSDNTTMARGRTLIMVNFVRIQWVWIVLPALVWLLALLTWIGTLWKSSQAKVPRWRDDILPLLFLYREAEEVQPEMDGAGQSSAQIAETCTAAKVQLQAKDLRYRLL</sequence>
<dbReference type="Proteomes" id="UP001302367">
    <property type="component" value="Chromosome 4"/>
</dbReference>
<protein>
    <submittedName>
        <fullName evidence="2">Uncharacterized protein</fullName>
    </submittedName>
</protein>
<dbReference type="OrthoDB" id="5242705at2759"/>
<feature type="transmembrane region" description="Helical" evidence="1">
    <location>
        <begin position="171"/>
        <end position="189"/>
    </location>
</feature>
<keyword evidence="1" id="KW-0812">Transmembrane</keyword>
<evidence type="ECO:0000313" key="2">
    <source>
        <dbReference type="EMBL" id="PIA92893.1"/>
    </source>
</evidence>
<reference evidence="3 5" key="2">
    <citation type="submission" date="2023-09" db="EMBL/GenBank/DDBJ databases">
        <title>Complete-Gapless Cercospora beticola genome.</title>
        <authorList>
            <person name="Wyatt N.A."/>
            <person name="Spanner R.E."/>
            <person name="Bolton M.D."/>
        </authorList>
    </citation>
    <scope>NUCLEOTIDE SEQUENCE [LARGE SCALE GENOMIC DNA]</scope>
    <source>
        <strain evidence="3">Cb09-40</strain>
    </source>
</reference>
<feature type="transmembrane region" description="Helical" evidence="1">
    <location>
        <begin position="103"/>
        <end position="126"/>
    </location>
</feature>
<evidence type="ECO:0000313" key="3">
    <source>
        <dbReference type="EMBL" id="WPB01049.1"/>
    </source>
</evidence>
<reference evidence="2 4" key="1">
    <citation type="submission" date="2015-10" db="EMBL/GenBank/DDBJ databases">
        <title>The cercosporin biosynthetic gene cluster was horizontally transferred to several fungal lineages and shown to be expanded in Cercospora beticola based on microsynteny with recipient genomes.</title>
        <authorList>
            <person name="De Jonge R."/>
            <person name="Ebert M.K."/>
            <person name="Suttle J.C."/>
            <person name="Jurick Ii W.M."/>
            <person name="Secor G.A."/>
            <person name="Thomma B.P."/>
            <person name="Van De Peer Y."/>
            <person name="Bolton M.D."/>
        </authorList>
    </citation>
    <scope>NUCLEOTIDE SEQUENCE [LARGE SCALE GENOMIC DNA]</scope>
    <source>
        <strain evidence="2 4">09-40</strain>
    </source>
</reference>
<evidence type="ECO:0000313" key="4">
    <source>
        <dbReference type="Proteomes" id="UP000230605"/>
    </source>
</evidence>
<keyword evidence="5" id="KW-1185">Reference proteome</keyword>
<dbReference type="PANTHER" id="PTHR35394">
    <property type="entry name" value="DUF3176 DOMAIN-CONTAINING PROTEIN"/>
    <property type="match status" value="1"/>
</dbReference>
<dbReference type="Pfam" id="PF11374">
    <property type="entry name" value="DUF3176"/>
    <property type="match status" value="1"/>
</dbReference>
<keyword evidence="1" id="KW-0472">Membrane</keyword>
<proteinExistence type="predicted"/>
<name>A0A2G5HL03_CERBT</name>
<keyword evidence="1" id="KW-1133">Transmembrane helix</keyword>
<dbReference type="InterPro" id="IPR021514">
    <property type="entry name" value="DUF3176"/>
</dbReference>
<feature type="transmembrane region" description="Helical" evidence="1">
    <location>
        <begin position="556"/>
        <end position="578"/>
    </location>
</feature>
<dbReference type="EMBL" id="LKMD01000105">
    <property type="protein sequence ID" value="PIA92893.1"/>
    <property type="molecule type" value="Genomic_DNA"/>
</dbReference>
<accession>A0A2G5HL03</accession>